<evidence type="ECO:0000256" key="3">
    <source>
        <dbReference type="ARBA" id="ARBA00023242"/>
    </source>
</evidence>
<evidence type="ECO:0000256" key="6">
    <source>
        <dbReference type="SAM" id="MobiDB-lite"/>
    </source>
</evidence>
<dbReference type="Pfam" id="PF17745">
    <property type="entry name" value="Ydr279_N"/>
    <property type="match status" value="1"/>
</dbReference>
<evidence type="ECO:0000256" key="4">
    <source>
        <dbReference type="ARBA" id="ARBA00024778"/>
    </source>
</evidence>
<dbReference type="Gene3D" id="1.10.20.120">
    <property type="match status" value="1"/>
</dbReference>
<dbReference type="CDD" id="cd09270">
    <property type="entry name" value="RNase_H2-B"/>
    <property type="match status" value="1"/>
</dbReference>
<keyword evidence="3" id="KW-0539">Nucleus</keyword>
<protein>
    <recommendedName>
        <fullName evidence="2">Ribonuclease H2 subunit B</fullName>
    </recommendedName>
    <alternativeName>
        <fullName evidence="5">Ribonuclease HI subunit B</fullName>
    </alternativeName>
</protein>
<feature type="compositionally biased region" description="Low complexity" evidence="6">
    <location>
        <begin position="247"/>
        <end position="268"/>
    </location>
</feature>
<sequence length="414" mass="45496">MRTRSAAPSETPDGPSASQSVPPQSTPCKTFILPSAASDDARFVQLPNPQSGELTRYFFCPRLGVYEFTVIKPPSHAPRSILFTQTPENTNQGPPKGTISKAAELLVATPIDILFFLIPILSPSTTQSKALFQPLDDIIDSQVEFPGHLRHVVYNDTFGEALLPRAEAICDSVEAGDEKMLRFSETKLLQELLAKAERMVAHGLPPTIEERFIRQALATPLMAVKRENPSANDPSDGNDESQEGKETPSTSNTASTSASTPSEKSVSTPATESTPLDEDTNSAEVTNLLRISTALKFLKESYIHEDMRTRLDELLATPETLMDFKPLQDRLAHVAKLRAEALASRSLGDFSRKRGFEDDDAAESRAETKRRKEEEEKKKKAGESRGVKDLKKVNTSGMMKMSSFFAKAPAKKKS</sequence>
<keyword evidence="10" id="KW-1185">Reference proteome</keyword>
<dbReference type="InterPro" id="IPR040456">
    <property type="entry name" value="RNase_H2_suB"/>
</dbReference>
<comment type="function">
    <text evidence="4">Non catalytic subunit of RNase H2, an endonuclease that specifically degrades the RNA of RNA:DNA hybrids. Participates in DNA replication, possibly by mediating the removal of lagging-strand Okazaki fragment RNA primers during DNA replication. Mediates the excision of single ribonucleotides from DNA:RNA duplexes.</text>
</comment>
<feature type="region of interest" description="Disordered" evidence="6">
    <location>
        <begin position="224"/>
        <end position="281"/>
    </location>
</feature>
<evidence type="ECO:0000259" key="7">
    <source>
        <dbReference type="Pfam" id="PF09468"/>
    </source>
</evidence>
<dbReference type="AlphaFoldDB" id="A0AAD4CNS1"/>
<comment type="caution">
    <text evidence="9">The sequence shown here is derived from an EMBL/GenBank/DDBJ whole genome shotgun (WGS) entry which is preliminary data.</text>
</comment>
<dbReference type="InterPro" id="IPR041195">
    <property type="entry name" value="Rnh202_N"/>
</dbReference>
<feature type="domain" description="Ribonuclease H2 subunit B wHTH" evidence="7">
    <location>
        <begin position="115"/>
        <end position="311"/>
    </location>
</feature>
<proteinExistence type="predicted"/>
<dbReference type="InterPro" id="IPR019024">
    <property type="entry name" value="RNase_H2_suB_wHTH"/>
</dbReference>
<evidence type="ECO:0000313" key="10">
    <source>
        <dbReference type="Proteomes" id="UP001194746"/>
    </source>
</evidence>
<gene>
    <name evidence="9" type="ORF">FE257_007602</name>
</gene>
<dbReference type="Pfam" id="PF09468">
    <property type="entry name" value="RNase_H2-Ydr279"/>
    <property type="match status" value="1"/>
</dbReference>
<evidence type="ECO:0000256" key="1">
    <source>
        <dbReference type="ARBA" id="ARBA00004123"/>
    </source>
</evidence>
<dbReference type="PANTHER" id="PTHR13383">
    <property type="entry name" value="RIBONUCLEASE H2 SUBUNIT B"/>
    <property type="match status" value="1"/>
</dbReference>
<dbReference type="GO" id="GO:0005654">
    <property type="term" value="C:nucleoplasm"/>
    <property type="evidence" value="ECO:0007669"/>
    <property type="project" value="TreeGrafter"/>
</dbReference>
<dbReference type="EMBL" id="VCAU01000039">
    <property type="protein sequence ID" value="KAF9889113.1"/>
    <property type="molecule type" value="Genomic_DNA"/>
</dbReference>
<dbReference type="GO" id="GO:0032299">
    <property type="term" value="C:ribonuclease H2 complex"/>
    <property type="evidence" value="ECO:0007669"/>
    <property type="project" value="InterPro"/>
</dbReference>
<feature type="region of interest" description="Disordered" evidence="6">
    <location>
        <begin position="352"/>
        <end position="395"/>
    </location>
</feature>
<feature type="domain" description="Rnh202 triple barrel" evidence="8">
    <location>
        <begin position="32"/>
        <end position="112"/>
    </location>
</feature>
<reference evidence="9" key="1">
    <citation type="journal article" date="2019" name="Beilstein J. Org. Chem.">
        <title>Nanangenines: drimane sesquiterpenoids as the dominant metabolite cohort of a novel Australian fungus, Aspergillus nanangensis.</title>
        <authorList>
            <person name="Lacey H.J."/>
            <person name="Gilchrist C.L.M."/>
            <person name="Crombie A."/>
            <person name="Kalaitzis J.A."/>
            <person name="Vuong D."/>
            <person name="Rutledge P.J."/>
            <person name="Turner P."/>
            <person name="Pitt J.I."/>
            <person name="Lacey E."/>
            <person name="Chooi Y.H."/>
            <person name="Piggott A.M."/>
        </authorList>
    </citation>
    <scope>NUCLEOTIDE SEQUENCE</scope>
    <source>
        <strain evidence="9">MST-FP2251</strain>
    </source>
</reference>
<evidence type="ECO:0000256" key="2">
    <source>
        <dbReference type="ARBA" id="ARBA00019062"/>
    </source>
</evidence>
<feature type="compositionally biased region" description="Polar residues" evidence="6">
    <location>
        <begin position="16"/>
        <end position="27"/>
    </location>
</feature>
<dbReference type="Proteomes" id="UP001194746">
    <property type="component" value="Unassembled WGS sequence"/>
</dbReference>
<evidence type="ECO:0000256" key="5">
    <source>
        <dbReference type="ARBA" id="ARBA00033464"/>
    </source>
</evidence>
<feature type="compositionally biased region" description="Basic and acidic residues" evidence="6">
    <location>
        <begin position="352"/>
        <end position="392"/>
    </location>
</feature>
<evidence type="ECO:0000313" key="9">
    <source>
        <dbReference type="EMBL" id="KAF9889113.1"/>
    </source>
</evidence>
<name>A0AAD4CNS1_ASPNN</name>
<organism evidence="9 10">
    <name type="scientific">Aspergillus nanangensis</name>
    <dbReference type="NCBI Taxonomy" id="2582783"/>
    <lineage>
        <taxon>Eukaryota</taxon>
        <taxon>Fungi</taxon>
        <taxon>Dikarya</taxon>
        <taxon>Ascomycota</taxon>
        <taxon>Pezizomycotina</taxon>
        <taxon>Eurotiomycetes</taxon>
        <taxon>Eurotiomycetidae</taxon>
        <taxon>Eurotiales</taxon>
        <taxon>Aspergillaceae</taxon>
        <taxon>Aspergillus</taxon>
        <taxon>Aspergillus subgen. Circumdati</taxon>
    </lineage>
</organism>
<reference evidence="9" key="2">
    <citation type="submission" date="2020-02" db="EMBL/GenBank/DDBJ databases">
        <authorList>
            <person name="Gilchrist C.L.M."/>
            <person name="Chooi Y.-H."/>
        </authorList>
    </citation>
    <scope>NUCLEOTIDE SEQUENCE</scope>
    <source>
        <strain evidence="9">MST-FP2251</strain>
    </source>
</reference>
<dbReference type="GO" id="GO:0006401">
    <property type="term" value="P:RNA catabolic process"/>
    <property type="evidence" value="ECO:0007669"/>
    <property type="project" value="TreeGrafter"/>
</dbReference>
<dbReference type="PANTHER" id="PTHR13383:SF11">
    <property type="entry name" value="RIBONUCLEASE H2 SUBUNIT B"/>
    <property type="match status" value="1"/>
</dbReference>
<evidence type="ECO:0000259" key="8">
    <source>
        <dbReference type="Pfam" id="PF17745"/>
    </source>
</evidence>
<accession>A0AAD4CNS1</accession>
<comment type="subcellular location">
    <subcellularLocation>
        <location evidence="1">Nucleus</location>
    </subcellularLocation>
</comment>
<feature type="region of interest" description="Disordered" evidence="6">
    <location>
        <begin position="1"/>
        <end position="27"/>
    </location>
</feature>